<gene>
    <name evidence="6" type="ORF">GGX14DRAFT_562391</name>
</gene>
<dbReference type="GO" id="GO:0005635">
    <property type="term" value="C:nuclear envelope"/>
    <property type="evidence" value="ECO:0007669"/>
    <property type="project" value="TreeGrafter"/>
</dbReference>
<dbReference type="Proteomes" id="UP001219525">
    <property type="component" value="Unassembled WGS sequence"/>
</dbReference>
<dbReference type="GO" id="GO:0005783">
    <property type="term" value="C:endoplasmic reticulum"/>
    <property type="evidence" value="ECO:0007669"/>
    <property type="project" value="TreeGrafter"/>
</dbReference>
<evidence type="ECO:0000256" key="3">
    <source>
        <dbReference type="ARBA" id="ARBA00022989"/>
    </source>
</evidence>
<comment type="subcellular location">
    <subcellularLocation>
        <location evidence="1">Membrane</location>
        <topology evidence="1">Multi-pass membrane protein</topology>
    </subcellularLocation>
</comment>
<evidence type="ECO:0000256" key="1">
    <source>
        <dbReference type="ARBA" id="ARBA00004141"/>
    </source>
</evidence>
<evidence type="ECO:0000256" key="2">
    <source>
        <dbReference type="ARBA" id="ARBA00022692"/>
    </source>
</evidence>
<evidence type="ECO:0000313" key="7">
    <source>
        <dbReference type="Proteomes" id="UP001219525"/>
    </source>
</evidence>
<evidence type="ECO:0000313" key="6">
    <source>
        <dbReference type="EMBL" id="KAJ7215945.1"/>
    </source>
</evidence>
<proteinExistence type="predicted"/>
<dbReference type="GO" id="GO:0016020">
    <property type="term" value="C:membrane"/>
    <property type="evidence" value="ECO:0007669"/>
    <property type="project" value="UniProtKB-SubCell"/>
</dbReference>
<sequence length="170" mass="18026">MSSPISPVISLAPVAAAAMAVVGLLSWQAITVGTHRTRAGVTYPHVYADKQEMAGARAAVLFNCAQRAHQNTLENVPSVCLMTGILATRHPTLAAAALGLWVVSRIAYTLGYLTGNPDNARLRCFPSLPALTPVTSRSGTTASHACSSSPASCCYSWARPTRRIKCFERV</sequence>
<keyword evidence="3 5" id="KW-1133">Transmembrane helix</keyword>
<accession>A0AAD6VPS4</accession>
<dbReference type="InterPro" id="IPR001129">
    <property type="entry name" value="Membr-assoc_MAPEG"/>
</dbReference>
<organism evidence="6 7">
    <name type="scientific">Mycena pura</name>
    <dbReference type="NCBI Taxonomy" id="153505"/>
    <lineage>
        <taxon>Eukaryota</taxon>
        <taxon>Fungi</taxon>
        <taxon>Dikarya</taxon>
        <taxon>Basidiomycota</taxon>
        <taxon>Agaricomycotina</taxon>
        <taxon>Agaricomycetes</taxon>
        <taxon>Agaricomycetidae</taxon>
        <taxon>Agaricales</taxon>
        <taxon>Marasmiineae</taxon>
        <taxon>Mycenaceae</taxon>
        <taxon>Mycena</taxon>
    </lineage>
</organism>
<evidence type="ECO:0000256" key="5">
    <source>
        <dbReference type="SAM" id="Phobius"/>
    </source>
</evidence>
<dbReference type="AlphaFoldDB" id="A0AAD6VPS4"/>
<reference evidence="6" key="1">
    <citation type="submission" date="2023-03" db="EMBL/GenBank/DDBJ databases">
        <title>Massive genome expansion in bonnet fungi (Mycena s.s.) driven by repeated elements and novel gene families across ecological guilds.</title>
        <authorList>
            <consortium name="Lawrence Berkeley National Laboratory"/>
            <person name="Harder C.B."/>
            <person name="Miyauchi S."/>
            <person name="Viragh M."/>
            <person name="Kuo A."/>
            <person name="Thoen E."/>
            <person name="Andreopoulos B."/>
            <person name="Lu D."/>
            <person name="Skrede I."/>
            <person name="Drula E."/>
            <person name="Henrissat B."/>
            <person name="Morin E."/>
            <person name="Kohler A."/>
            <person name="Barry K."/>
            <person name="LaButti K."/>
            <person name="Morin E."/>
            <person name="Salamov A."/>
            <person name="Lipzen A."/>
            <person name="Mereny Z."/>
            <person name="Hegedus B."/>
            <person name="Baldrian P."/>
            <person name="Stursova M."/>
            <person name="Weitz H."/>
            <person name="Taylor A."/>
            <person name="Grigoriev I.V."/>
            <person name="Nagy L.G."/>
            <person name="Martin F."/>
            <person name="Kauserud H."/>
        </authorList>
    </citation>
    <scope>NUCLEOTIDE SEQUENCE</scope>
    <source>
        <strain evidence="6">9144</strain>
    </source>
</reference>
<dbReference type="Pfam" id="PF01124">
    <property type="entry name" value="MAPEG"/>
    <property type="match status" value="1"/>
</dbReference>
<comment type="caution">
    <text evidence="6">The sequence shown here is derived from an EMBL/GenBank/DDBJ whole genome shotgun (WGS) entry which is preliminary data.</text>
</comment>
<name>A0AAD6VPS4_9AGAR</name>
<keyword evidence="7" id="KW-1185">Reference proteome</keyword>
<keyword evidence="4 5" id="KW-0472">Membrane</keyword>
<dbReference type="InterPro" id="IPR023352">
    <property type="entry name" value="MAPEG-like_dom_sf"/>
</dbReference>
<dbReference type="Gene3D" id="1.20.120.550">
    <property type="entry name" value="Membrane associated eicosanoid/glutathione metabolism-like domain"/>
    <property type="match status" value="1"/>
</dbReference>
<protein>
    <recommendedName>
        <fullName evidence="8">MAPEG family protein</fullName>
    </recommendedName>
</protein>
<dbReference type="EMBL" id="JARJCW010000016">
    <property type="protein sequence ID" value="KAJ7215945.1"/>
    <property type="molecule type" value="Genomic_DNA"/>
</dbReference>
<dbReference type="SUPFAM" id="SSF161084">
    <property type="entry name" value="MAPEG domain-like"/>
    <property type="match status" value="1"/>
</dbReference>
<feature type="transmembrane region" description="Helical" evidence="5">
    <location>
        <begin position="6"/>
        <end position="27"/>
    </location>
</feature>
<dbReference type="GO" id="GO:0004364">
    <property type="term" value="F:glutathione transferase activity"/>
    <property type="evidence" value="ECO:0007669"/>
    <property type="project" value="TreeGrafter"/>
</dbReference>
<dbReference type="GO" id="GO:0004602">
    <property type="term" value="F:glutathione peroxidase activity"/>
    <property type="evidence" value="ECO:0007669"/>
    <property type="project" value="TreeGrafter"/>
</dbReference>
<dbReference type="PANTHER" id="PTHR10250">
    <property type="entry name" value="MICROSOMAL GLUTATHIONE S-TRANSFERASE"/>
    <property type="match status" value="1"/>
</dbReference>
<evidence type="ECO:0000256" key="4">
    <source>
        <dbReference type="ARBA" id="ARBA00023136"/>
    </source>
</evidence>
<dbReference type="PANTHER" id="PTHR10250:SF26">
    <property type="entry name" value="GLUTATHIONE S-TRANSFERASE 3, MITOCHONDRIAL"/>
    <property type="match status" value="1"/>
</dbReference>
<evidence type="ECO:0008006" key="8">
    <source>
        <dbReference type="Google" id="ProtNLM"/>
    </source>
</evidence>
<dbReference type="InterPro" id="IPR050997">
    <property type="entry name" value="MAPEG"/>
</dbReference>
<keyword evidence="2 5" id="KW-0812">Transmembrane</keyword>